<evidence type="ECO:0000256" key="3">
    <source>
        <dbReference type="PROSITE-ProRule" id="PRU00284"/>
    </source>
</evidence>
<evidence type="ECO:0000256" key="1">
    <source>
        <dbReference type="ARBA" id="ARBA00023224"/>
    </source>
</evidence>
<comment type="caution">
    <text evidence="7">The sequence shown here is derived from an EMBL/GenBank/DDBJ whole genome shotgun (WGS) entry which is preliminary data.</text>
</comment>
<dbReference type="SUPFAM" id="SSF58104">
    <property type="entry name" value="Methyl-accepting chemotaxis protein (MCP) signaling domain"/>
    <property type="match status" value="2"/>
</dbReference>
<protein>
    <recommendedName>
        <fullName evidence="9">Methyl-accepting chemotaxis protein</fullName>
    </recommendedName>
</protein>
<dbReference type="EMBL" id="BSDC01000001">
    <property type="protein sequence ID" value="GLH66620.1"/>
    <property type="molecule type" value="Genomic_DNA"/>
</dbReference>
<feature type="domain" description="HAMP" evidence="6">
    <location>
        <begin position="348"/>
        <end position="400"/>
    </location>
</feature>
<sequence>MVQPDSISGPRPELRAEAPAPVDPDILALVLTRLRTGTVLVWLSAFLVGFLLFLFAAPPDFHLSLRGMAVALGLLGLAAGASTLQIQRLGRALAGGPLGPDLYRSLTRFPQTSSLLFFYLGACLSAGTYVWVKLYLGQSTLVSSVTVAVFLVLASLAAISQYFLTKQNLMKVYRFLAAQPGFIESQTRFSTSLRAKFGFGILAMTGGVLMLSILVSGLTLQSSIRTKVTSYARNELANLADSVAFVQEMNTTQEDLDAFMGTLKLGAGGGISLQLPVSKGGGLLGSRLQARGAGDIVVMQALPDGSQLRAVIPEAEYADAIWKALRPSLAILFLAGGFLIYFIQLILRDVQQPLLLLSRNAKRVGEGRIDTLEAVYSDDEVASLAQGFGLMVGSLRGMVVQIRAASRDLAKASSAIRESADGVRQSSHGQRELIESFHEEINELTDTSISISASSMELSLASENTNTTIVQMAASVQQINQSMDELLMVVEGITSAIRDFDVAIKNVGKNVDHLADHAEHTREFAENLEQSTSAIDDNVKIAQRYAKNVIHTVARGMELVARNRDKIQVIDRVVQDFHATTRTLLQLGTDIAKILDYIGDHAQQTNLLALNAAIIASQSGTAGDGQARGFSVVADEIKQLAEQTGRSTQEIQQIIGMLQAEIRKAYQQVELGIDAVRDGAESMGQSEEALQAILESVGGMDRVVESILSETLQQGGQASLIHEANRNIHHQVETIRSVIAEQQQTSNHILSLAMNVQQATSVVRDSTREQSAGSDEIARATEQVRALASSLHEILARQESHVLSLKETMNRVLGKAVESEHAIGASSGAVEQLGVQVHMLNREVNLFKL</sequence>
<feature type="transmembrane region" description="Helical" evidence="4">
    <location>
        <begin position="39"/>
        <end position="57"/>
    </location>
</feature>
<evidence type="ECO:0000256" key="2">
    <source>
        <dbReference type="ARBA" id="ARBA00029447"/>
    </source>
</evidence>
<dbReference type="Pfam" id="PF00672">
    <property type="entry name" value="HAMP"/>
    <property type="match status" value="1"/>
</dbReference>
<dbReference type="PROSITE" id="PS50111">
    <property type="entry name" value="CHEMOTAXIS_TRANSDUC_2"/>
    <property type="match status" value="1"/>
</dbReference>
<feature type="transmembrane region" description="Helical" evidence="4">
    <location>
        <begin position="109"/>
        <end position="132"/>
    </location>
</feature>
<dbReference type="Gene3D" id="1.10.287.950">
    <property type="entry name" value="Methyl-accepting chemotaxis protein"/>
    <property type="match status" value="1"/>
</dbReference>
<reference evidence="7" key="1">
    <citation type="journal article" date="2023" name="Antonie Van Leeuwenhoek">
        <title>Mesoterricola silvestris gen. nov., sp. nov., Mesoterricola sediminis sp. nov., Geothrix oryzae sp. nov., Geothrix edaphica sp. nov., Geothrix rubra sp. nov., and Geothrix limicola sp. nov., six novel members of Acidobacteriota isolated from soils.</title>
        <authorList>
            <person name="Itoh H."/>
            <person name="Sugisawa Y."/>
            <person name="Mise K."/>
            <person name="Xu Z."/>
            <person name="Kuniyasu M."/>
            <person name="Ushijima N."/>
            <person name="Kawano K."/>
            <person name="Kobayashi E."/>
            <person name="Shiratori Y."/>
            <person name="Masuda Y."/>
            <person name="Senoo K."/>
        </authorList>
    </citation>
    <scope>NUCLEOTIDE SEQUENCE</scope>
    <source>
        <strain evidence="7">Red802</strain>
    </source>
</reference>
<accession>A0ABQ5PX17</accession>
<proteinExistence type="inferred from homology"/>
<dbReference type="PROSITE" id="PS50885">
    <property type="entry name" value="HAMP"/>
    <property type="match status" value="1"/>
</dbReference>
<dbReference type="SMART" id="SM00304">
    <property type="entry name" value="HAMP"/>
    <property type="match status" value="1"/>
</dbReference>
<keyword evidence="4" id="KW-1133">Transmembrane helix</keyword>
<name>A0ABQ5PX17_9BACT</name>
<feature type="transmembrane region" description="Helical" evidence="4">
    <location>
        <begin position="144"/>
        <end position="164"/>
    </location>
</feature>
<dbReference type="InterPro" id="IPR004089">
    <property type="entry name" value="MCPsignal_dom"/>
</dbReference>
<feature type="transmembrane region" description="Helical" evidence="4">
    <location>
        <begin position="197"/>
        <end position="220"/>
    </location>
</feature>
<comment type="similarity">
    <text evidence="2">Belongs to the methyl-accepting chemotaxis (MCP) protein family.</text>
</comment>
<feature type="domain" description="Methyl-accepting transducer" evidence="5">
    <location>
        <begin position="489"/>
        <end position="729"/>
    </location>
</feature>
<gene>
    <name evidence="7" type="ORF">GETHED_09840</name>
</gene>
<evidence type="ECO:0000259" key="6">
    <source>
        <dbReference type="PROSITE" id="PS50885"/>
    </source>
</evidence>
<dbReference type="InterPro" id="IPR003660">
    <property type="entry name" value="HAMP_dom"/>
</dbReference>
<dbReference type="PANTHER" id="PTHR32089:SF114">
    <property type="entry name" value="METHYL-ACCEPTING CHEMOTAXIS PROTEIN MCPB"/>
    <property type="match status" value="1"/>
</dbReference>
<feature type="transmembrane region" description="Helical" evidence="4">
    <location>
        <begin position="69"/>
        <end position="89"/>
    </location>
</feature>
<dbReference type="Proteomes" id="UP001165044">
    <property type="component" value="Unassembled WGS sequence"/>
</dbReference>
<keyword evidence="1 3" id="KW-0807">Transducer</keyword>
<organism evidence="7 8">
    <name type="scientific">Geothrix edaphica</name>
    <dbReference type="NCBI Taxonomy" id="2927976"/>
    <lineage>
        <taxon>Bacteria</taxon>
        <taxon>Pseudomonadati</taxon>
        <taxon>Acidobacteriota</taxon>
        <taxon>Holophagae</taxon>
        <taxon>Holophagales</taxon>
        <taxon>Holophagaceae</taxon>
        <taxon>Geothrix</taxon>
    </lineage>
</organism>
<evidence type="ECO:0000313" key="8">
    <source>
        <dbReference type="Proteomes" id="UP001165044"/>
    </source>
</evidence>
<keyword evidence="4" id="KW-0812">Transmembrane</keyword>
<evidence type="ECO:0000259" key="5">
    <source>
        <dbReference type="PROSITE" id="PS50111"/>
    </source>
</evidence>
<evidence type="ECO:0000313" key="7">
    <source>
        <dbReference type="EMBL" id="GLH66620.1"/>
    </source>
</evidence>
<dbReference type="Pfam" id="PF00015">
    <property type="entry name" value="MCPsignal"/>
    <property type="match status" value="1"/>
</dbReference>
<keyword evidence="8" id="KW-1185">Reference proteome</keyword>
<evidence type="ECO:0008006" key="9">
    <source>
        <dbReference type="Google" id="ProtNLM"/>
    </source>
</evidence>
<keyword evidence="4" id="KW-0472">Membrane</keyword>
<dbReference type="SMART" id="SM00283">
    <property type="entry name" value="MA"/>
    <property type="match status" value="1"/>
</dbReference>
<dbReference type="Gene3D" id="6.10.340.10">
    <property type="match status" value="1"/>
</dbReference>
<dbReference type="CDD" id="cd06225">
    <property type="entry name" value="HAMP"/>
    <property type="match status" value="1"/>
</dbReference>
<evidence type="ECO:0000256" key="4">
    <source>
        <dbReference type="SAM" id="Phobius"/>
    </source>
</evidence>
<dbReference type="PANTHER" id="PTHR32089">
    <property type="entry name" value="METHYL-ACCEPTING CHEMOTAXIS PROTEIN MCPB"/>
    <property type="match status" value="1"/>
</dbReference>
<feature type="transmembrane region" description="Helical" evidence="4">
    <location>
        <begin position="329"/>
        <end position="347"/>
    </location>
</feature>